<organism evidence="4 5">
    <name type="scientific">Alteromonas aestuariivivens</name>
    <dbReference type="NCBI Taxonomy" id="1938339"/>
    <lineage>
        <taxon>Bacteria</taxon>
        <taxon>Pseudomonadati</taxon>
        <taxon>Pseudomonadota</taxon>
        <taxon>Gammaproteobacteria</taxon>
        <taxon>Alteromonadales</taxon>
        <taxon>Alteromonadaceae</taxon>
        <taxon>Alteromonas/Salinimonas group</taxon>
        <taxon>Alteromonas</taxon>
    </lineage>
</organism>
<sequence>MAESLLPFVEVSPAGEADACVIWMHGLGDSGHGFAPIVPELKLPQSMNVHFVFPHAPERPVTINGGMRMRAWYDIKSLDFNSRADAEGVRQSAAQVERLIDAQIAKGISSERIVLAGFSQGGVIALHLAARLDRKLAGVMALSTYLSEPDKLSEEAIATNKSTPILMAHGEQDEVVPVFLGQAAYKIFADNGFNAEWRTYHMQHNVCLQELRDISAFLQTVLA</sequence>
<keyword evidence="5" id="KW-1185">Reference proteome</keyword>
<dbReference type="RefSeq" id="WP_115593135.1">
    <property type="nucleotide sequence ID" value="NZ_QRHA01000006.1"/>
</dbReference>
<feature type="domain" description="Phospholipase/carboxylesterase/thioesterase" evidence="3">
    <location>
        <begin position="11"/>
        <end position="221"/>
    </location>
</feature>
<proteinExistence type="inferred from homology"/>
<dbReference type="EMBL" id="QRHA01000006">
    <property type="protein sequence ID" value="RDV25481.1"/>
    <property type="molecule type" value="Genomic_DNA"/>
</dbReference>
<comment type="caution">
    <text evidence="4">The sequence shown here is derived from an EMBL/GenBank/DDBJ whole genome shotgun (WGS) entry which is preliminary data.</text>
</comment>
<dbReference type="SUPFAM" id="SSF53474">
    <property type="entry name" value="alpha/beta-Hydrolases"/>
    <property type="match status" value="1"/>
</dbReference>
<dbReference type="Gene3D" id="3.40.50.1820">
    <property type="entry name" value="alpha/beta hydrolase"/>
    <property type="match status" value="1"/>
</dbReference>
<gene>
    <name evidence="4" type="ORF">DXV75_09265</name>
</gene>
<dbReference type="PANTHER" id="PTHR10655">
    <property type="entry name" value="LYSOPHOSPHOLIPASE-RELATED"/>
    <property type="match status" value="1"/>
</dbReference>
<dbReference type="PANTHER" id="PTHR10655:SF17">
    <property type="entry name" value="LYSOPHOSPHOLIPASE-LIKE PROTEIN 1"/>
    <property type="match status" value="1"/>
</dbReference>
<evidence type="ECO:0000313" key="4">
    <source>
        <dbReference type="EMBL" id="RDV25481.1"/>
    </source>
</evidence>
<accession>A0A3D8M8E8</accession>
<evidence type="ECO:0000256" key="2">
    <source>
        <dbReference type="ARBA" id="ARBA00022801"/>
    </source>
</evidence>
<keyword evidence="2 4" id="KW-0378">Hydrolase</keyword>
<evidence type="ECO:0000256" key="1">
    <source>
        <dbReference type="ARBA" id="ARBA00006499"/>
    </source>
</evidence>
<dbReference type="InterPro" id="IPR003140">
    <property type="entry name" value="PLipase/COase/thioEstase"/>
</dbReference>
<comment type="similarity">
    <text evidence="1">Belongs to the AB hydrolase superfamily. AB hydrolase 2 family.</text>
</comment>
<dbReference type="Pfam" id="PF02230">
    <property type="entry name" value="Abhydrolase_2"/>
    <property type="match status" value="1"/>
</dbReference>
<evidence type="ECO:0000259" key="3">
    <source>
        <dbReference type="Pfam" id="PF02230"/>
    </source>
</evidence>
<reference evidence="5" key="1">
    <citation type="submission" date="2018-08" db="EMBL/GenBank/DDBJ databases">
        <authorList>
            <person name="Zhang J."/>
            <person name="Du Z.-J."/>
        </authorList>
    </citation>
    <scope>NUCLEOTIDE SEQUENCE [LARGE SCALE GENOMIC DNA]</scope>
    <source>
        <strain evidence="5">KCTC 52655</strain>
    </source>
</reference>
<evidence type="ECO:0000313" key="5">
    <source>
        <dbReference type="Proteomes" id="UP000256561"/>
    </source>
</evidence>
<dbReference type="GO" id="GO:0016787">
    <property type="term" value="F:hydrolase activity"/>
    <property type="evidence" value="ECO:0007669"/>
    <property type="project" value="UniProtKB-KW"/>
</dbReference>
<dbReference type="AlphaFoldDB" id="A0A3D8M8E8"/>
<name>A0A3D8M8E8_9ALTE</name>
<dbReference type="InterPro" id="IPR029058">
    <property type="entry name" value="AB_hydrolase_fold"/>
</dbReference>
<dbReference type="InterPro" id="IPR050565">
    <property type="entry name" value="LYPA1-2/EST-like"/>
</dbReference>
<dbReference type="OrthoDB" id="9801763at2"/>
<dbReference type="Proteomes" id="UP000256561">
    <property type="component" value="Unassembled WGS sequence"/>
</dbReference>
<protein>
    <submittedName>
        <fullName evidence="4">Alpha/beta fold hydrolase</fullName>
    </submittedName>
</protein>